<evidence type="ECO:0000313" key="2">
    <source>
        <dbReference type="Proteomes" id="UP000600547"/>
    </source>
</evidence>
<organism evidence="1 2">
    <name type="scientific">Deinococcus arenae</name>
    <dbReference type="NCBI Taxonomy" id="1452751"/>
    <lineage>
        <taxon>Bacteria</taxon>
        <taxon>Thermotogati</taxon>
        <taxon>Deinococcota</taxon>
        <taxon>Deinococci</taxon>
        <taxon>Deinococcales</taxon>
        <taxon>Deinococcaceae</taxon>
        <taxon>Deinococcus</taxon>
    </lineage>
</organism>
<gene>
    <name evidence="1" type="ORF">GCM10008956_30020</name>
</gene>
<comment type="caution">
    <text evidence="1">The sequence shown here is derived from an EMBL/GenBank/DDBJ whole genome shotgun (WGS) entry which is preliminary data.</text>
</comment>
<name>A0A8H9GU99_9DEIO</name>
<dbReference type="AlphaFoldDB" id="A0A8H9GU99"/>
<evidence type="ECO:0000313" key="1">
    <source>
        <dbReference type="EMBL" id="GGM51955.1"/>
    </source>
</evidence>
<protein>
    <submittedName>
        <fullName evidence="1">Uncharacterized protein</fullName>
    </submittedName>
</protein>
<accession>A0A8H9GU99</accession>
<dbReference type="Proteomes" id="UP000600547">
    <property type="component" value="Unassembled WGS sequence"/>
</dbReference>
<dbReference type="RefSeq" id="WP_189062579.1">
    <property type="nucleotide sequence ID" value="NZ_BMQG01000011.1"/>
</dbReference>
<reference evidence="2" key="1">
    <citation type="journal article" date="2019" name="Int. J. Syst. Evol. Microbiol.">
        <title>The Global Catalogue of Microorganisms (GCM) 10K type strain sequencing project: providing services to taxonomists for standard genome sequencing and annotation.</title>
        <authorList>
            <consortium name="The Broad Institute Genomics Platform"/>
            <consortium name="The Broad Institute Genome Sequencing Center for Infectious Disease"/>
            <person name="Wu L."/>
            <person name="Ma J."/>
        </authorList>
    </citation>
    <scope>NUCLEOTIDE SEQUENCE [LARGE SCALE GENOMIC DNA]</scope>
    <source>
        <strain evidence="2">JCM 31047</strain>
    </source>
</reference>
<sequence length="286" mass="31418">MQRFPAPVTQLLCGLDPTAQQTPVAAMTADGRVWLGVPGQMRQIARARGDAPYLLFGTRDPRPACTGQRRPEPAACPTHLLVLSSERSLLGRPGTRVEIMMPRARFLGRTVKSWRLPDVRPAAIDFQGLLGQLDRHVVLVSWQNGHEYDRSRGPGPDDAGQLHAVAETKLYTGVERTTGRAWLVQSDSISTERPRLDVTLPGPPMADLPILIPDNPDVPERVSVFGRERATGRWRGWEVTLQGGTVRTLTLPPGPGTLLTIHAGPEAGFVLVTRQGEMYRGQLWTP</sequence>
<dbReference type="EMBL" id="BMQG01000011">
    <property type="protein sequence ID" value="GGM51955.1"/>
    <property type="molecule type" value="Genomic_DNA"/>
</dbReference>
<proteinExistence type="predicted"/>
<keyword evidence="2" id="KW-1185">Reference proteome</keyword>